<proteinExistence type="predicted"/>
<dbReference type="EMBL" id="OZ035833">
    <property type="protein sequence ID" value="CAL1574187.1"/>
    <property type="molecule type" value="Genomic_DNA"/>
</dbReference>
<reference evidence="2 3" key="1">
    <citation type="submission" date="2024-04" db="EMBL/GenBank/DDBJ databases">
        <authorList>
            <person name="Waldvogel A.-M."/>
            <person name="Schoenle A."/>
        </authorList>
    </citation>
    <scope>NUCLEOTIDE SEQUENCE [LARGE SCALE GENOMIC DNA]</scope>
</reference>
<evidence type="ECO:0000313" key="3">
    <source>
        <dbReference type="Proteomes" id="UP001497482"/>
    </source>
</evidence>
<evidence type="ECO:0000313" key="2">
    <source>
        <dbReference type="EMBL" id="CAL1574187.1"/>
    </source>
</evidence>
<name>A0AAV2J9P7_KNICA</name>
<dbReference type="Proteomes" id="UP001497482">
    <property type="component" value="Chromosome 11"/>
</dbReference>
<gene>
    <name evidence="2" type="ORF">KC01_LOCUS5936</name>
</gene>
<accession>A0AAV2J9P7</accession>
<feature type="region of interest" description="Disordered" evidence="1">
    <location>
        <begin position="1"/>
        <end position="45"/>
    </location>
</feature>
<dbReference type="AlphaFoldDB" id="A0AAV2J9P7"/>
<evidence type="ECO:0000256" key="1">
    <source>
        <dbReference type="SAM" id="MobiDB-lite"/>
    </source>
</evidence>
<protein>
    <submittedName>
        <fullName evidence="2">Uncharacterized protein</fullName>
    </submittedName>
</protein>
<organism evidence="2 3">
    <name type="scientific">Knipowitschia caucasica</name>
    <name type="common">Caucasian dwarf goby</name>
    <name type="synonym">Pomatoschistus caucasicus</name>
    <dbReference type="NCBI Taxonomy" id="637954"/>
    <lineage>
        <taxon>Eukaryota</taxon>
        <taxon>Metazoa</taxon>
        <taxon>Chordata</taxon>
        <taxon>Craniata</taxon>
        <taxon>Vertebrata</taxon>
        <taxon>Euteleostomi</taxon>
        <taxon>Actinopterygii</taxon>
        <taxon>Neopterygii</taxon>
        <taxon>Teleostei</taxon>
        <taxon>Neoteleostei</taxon>
        <taxon>Acanthomorphata</taxon>
        <taxon>Gobiaria</taxon>
        <taxon>Gobiiformes</taxon>
        <taxon>Gobioidei</taxon>
        <taxon>Gobiidae</taxon>
        <taxon>Gobiinae</taxon>
        <taxon>Knipowitschia</taxon>
    </lineage>
</organism>
<feature type="compositionally biased region" description="Polar residues" evidence="1">
    <location>
        <begin position="10"/>
        <end position="19"/>
    </location>
</feature>
<sequence>MCPNSDLPRDSQTQVSQARTLAAAGPRDRARPSSPGRTDHSPQMNVARQACGAELSRRQSRIQNCLHVLRTTD</sequence>
<keyword evidence="3" id="KW-1185">Reference proteome</keyword>